<comment type="caution">
    <text evidence="1">The sequence shown here is derived from an EMBL/GenBank/DDBJ whole genome shotgun (WGS) entry which is preliminary data.</text>
</comment>
<dbReference type="InterPro" id="IPR043519">
    <property type="entry name" value="NT_sf"/>
</dbReference>
<dbReference type="SUPFAM" id="SSF81301">
    <property type="entry name" value="Nucleotidyltransferase"/>
    <property type="match status" value="1"/>
</dbReference>
<dbReference type="AlphaFoldDB" id="A0A101JRD0"/>
<protein>
    <submittedName>
        <fullName evidence="1">Nucleotidyltransferase</fullName>
    </submittedName>
</protein>
<keyword evidence="1" id="KW-0808">Transferase</keyword>
<evidence type="ECO:0000313" key="2">
    <source>
        <dbReference type="Proteomes" id="UP000053244"/>
    </source>
</evidence>
<name>A0A101JRD0_9ACTN</name>
<keyword evidence="2" id="KW-1185">Reference proteome</keyword>
<sequence>MITGMEPVDVARELVADRFPDAAWALLTGSVVGPHRTAGSDLDIVVMDESDPGHRESLRYRGWPVELFVHTRERLDGFLEREKAQRKPSAHRMLAHGVVLFGDPGDLPARCARVLAEGPGRLTGAQHDWLRYSLTDGLDDLQHATDPGERTVIAAGLWTGTGEAVLSLAGRWVSSGKWLLRELREHDPEFAERWLAARDDPAALAVEVLASAGGPLFEGYRAD</sequence>
<dbReference type="Gene3D" id="3.30.460.10">
    <property type="entry name" value="Beta Polymerase, domain 2"/>
    <property type="match status" value="1"/>
</dbReference>
<evidence type="ECO:0000313" key="1">
    <source>
        <dbReference type="EMBL" id="KUL31278.1"/>
    </source>
</evidence>
<dbReference type="Proteomes" id="UP000053244">
    <property type="component" value="Unassembled WGS sequence"/>
</dbReference>
<organism evidence="1 2">
    <name type="scientific">Actinoplanes awajinensis subsp. mycoplanecinus</name>
    <dbReference type="NCBI Taxonomy" id="135947"/>
    <lineage>
        <taxon>Bacteria</taxon>
        <taxon>Bacillati</taxon>
        <taxon>Actinomycetota</taxon>
        <taxon>Actinomycetes</taxon>
        <taxon>Micromonosporales</taxon>
        <taxon>Micromonosporaceae</taxon>
        <taxon>Actinoplanes</taxon>
    </lineage>
</organism>
<dbReference type="GO" id="GO:0016740">
    <property type="term" value="F:transferase activity"/>
    <property type="evidence" value="ECO:0007669"/>
    <property type="project" value="UniProtKB-KW"/>
</dbReference>
<accession>A0A101JRD0</accession>
<reference evidence="1 2" key="1">
    <citation type="submission" date="2015-10" db="EMBL/GenBank/DDBJ databases">
        <authorList>
            <person name="Gilbert D.G."/>
        </authorList>
    </citation>
    <scope>NUCLEOTIDE SEQUENCE [LARGE SCALE GENOMIC DNA]</scope>
    <source>
        <strain evidence="1 2">NRRL B-16712</strain>
    </source>
</reference>
<proteinExistence type="predicted"/>
<dbReference type="EMBL" id="LLZH01000223">
    <property type="protein sequence ID" value="KUL31278.1"/>
    <property type="molecule type" value="Genomic_DNA"/>
</dbReference>
<gene>
    <name evidence="1" type="ORF">ADL15_22620</name>
</gene>